<accession>A0A6L2LW92</accession>
<proteinExistence type="predicted"/>
<gene>
    <name evidence="2" type="ORF">Tci_038051</name>
</gene>
<dbReference type="EMBL" id="BKCJ010005319">
    <property type="protein sequence ID" value="GEU66073.1"/>
    <property type="molecule type" value="Genomic_DNA"/>
</dbReference>
<name>A0A6L2LW92_TANCI</name>
<organism evidence="2">
    <name type="scientific">Tanacetum cinerariifolium</name>
    <name type="common">Dalmatian daisy</name>
    <name type="synonym">Chrysanthemum cinerariifolium</name>
    <dbReference type="NCBI Taxonomy" id="118510"/>
    <lineage>
        <taxon>Eukaryota</taxon>
        <taxon>Viridiplantae</taxon>
        <taxon>Streptophyta</taxon>
        <taxon>Embryophyta</taxon>
        <taxon>Tracheophyta</taxon>
        <taxon>Spermatophyta</taxon>
        <taxon>Magnoliopsida</taxon>
        <taxon>eudicotyledons</taxon>
        <taxon>Gunneridae</taxon>
        <taxon>Pentapetalae</taxon>
        <taxon>asterids</taxon>
        <taxon>campanulids</taxon>
        <taxon>Asterales</taxon>
        <taxon>Asteraceae</taxon>
        <taxon>Asteroideae</taxon>
        <taxon>Anthemideae</taxon>
        <taxon>Anthemidinae</taxon>
        <taxon>Tanacetum</taxon>
    </lineage>
</organism>
<feature type="compositionally biased region" description="Basic and acidic residues" evidence="1">
    <location>
        <begin position="390"/>
        <end position="401"/>
    </location>
</feature>
<protein>
    <submittedName>
        <fullName evidence="2">Uncharacterized protein</fullName>
    </submittedName>
</protein>
<evidence type="ECO:0000313" key="2">
    <source>
        <dbReference type="EMBL" id="GEU66073.1"/>
    </source>
</evidence>
<sequence>MFLKRKGNVPRPWSHSHQERHLAGNIFDNLRFLLTEKCVGPSLSPGQIARERIPCKLSSVCFLRRHVIEEEYPHGHVAGDTRILSLEIEGNTIHCSAKATVSHNILRLKEGGIFSMEIFADKPNKDEYRILKNNAYMLEFNRSTTIRKASVKADGFVGYSFQLQDFDGIESLDNKYLIDVVEYVTNVGRTNHLKSGSRNLDFHLTNHKLLFFADIPLIPYGHKDNMSSTSSTVIYDDEVILAIKTSGTSVDLSQPWAGTLENLLMWAWNRKNDVYCFLPILFLIYHSSITPNLQRLSLQSIIFHYKSLEDYLNLPPALSNLIGTASVMEIKSHTFYKYGTFESFTCWQILLSEGIDDSVGSNNLDDYADNQPQKMKRIVQDPSIFTLSKPVEERKKSRMDVEDSETEDSSDSANAKGKKEVVEPSA</sequence>
<comment type="caution">
    <text evidence="2">The sequence shown here is derived from an EMBL/GenBank/DDBJ whole genome shotgun (WGS) entry which is preliminary data.</text>
</comment>
<feature type="compositionally biased region" description="Basic and acidic residues" evidence="1">
    <location>
        <begin position="417"/>
        <end position="426"/>
    </location>
</feature>
<reference evidence="2" key="1">
    <citation type="journal article" date="2019" name="Sci. Rep.">
        <title>Draft genome of Tanacetum cinerariifolium, the natural source of mosquito coil.</title>
        <authorList>
            <person name="Yamashiro T."/>
            <person name="Shiraishi A."/>
            <person name="Satake H."/>
            <person name="Nakayama K."/>
        </authorList>
    </citation>
    <scope>NUCLEOTIDE SEQUENCE</scope>
</reference>
<feature type="region of interest" description="Disordered" evidence="1">
    <location>
        <begin position="380"/>
        <end position="426"/>
    </location>
</feature>
<dbReference type="AlphaFoldDB" id="A0A6L2LW92"/>
<evidence type="ECO:0000256" key="1">
    <source>
        <dbReference type="SAM" id="MobiDB-lite"/>
    </source>
</evidence>